<keyword evidence="2" id="KW-1185">Reference proteome</keyword>
<protein>
    <submittedName>
        <fullName evidence="3">Transferred entry: 7.1.1.9</fullName>
    </submittedName>
</protein>
<accession>A0A1I7ZNX4</accession>
<sequence length="133" mass="14274">EQRGADVVAAALRGPVVPGQRTHQHRGDPRLVGDPSGDGPLHAGGLVHLNRGGQVHCVELSTDVQHDVVLSVLARHLDSPVVVGRVGAPLAFVVLPHPGEHGLAACRTWRRREHSVDFEDAVDRQARKKLSGR</sequence>
<dbReference type="WBParaSite" id="L893_g28364.t1">
    <property type="protein sequence ID" value="L893_g28364.t1"/>
    <property type="gene ID" value="L893_g28364"/>
</dbReference>
<reference evidence="3" key="1">
    <citation type="submission" date="2016-11" db="UniProtKB">
        <authorList>
            <consortium name="WormBaseParasite"/>
        </authorList>
    </citation>
    <scope>IDENTIFICATION</scope>
</reference>
<name>A0A1I7ZNX4_9BILA</name>
<evidence type="ECO:0000313" key="2">
    <source>
        <dbReference type="Proteomes" id="UP000095287"/>
    </source>
</evidence>
<dbReference type="AlphaFoldDB" id="A0A1I7ZNX4"/>
<dbReference type="Proteomes" id="UP000095287">
    <property type="component" value="Unplaced"/>
</dbReference>
<evidence type="ECO:0000256" key="1">
    <source>
        <dbReference type="SAM" id="MobiDB-lite"/>
    </source>
</evidence>
<feature type="region of interest" description="Disordered" evidence="1">
    <location>
        <begin position="16"/>
        <end position="39"/>
    </location>
</feature>
<evidence type="ECO:0000313" key="3">
    <source>
        <dbReference type="WBParaSite" id="L893_g28364.t1"/>
    </source>
</evidence>
<organism evidence="2 3">
    <name type="scientific">Steinernema glaseri</name>
    <dbReference type="NCBI Taxonomy" id="37863"/>
    <lineage>
        <taxon>Eukaryota</taxon>
        <taxon>Metazoa</taxon>
        <taxon>Ecdysozoa</taxon>
        <taxon>Nematoda</taxon>
        <taxon>Chromadorea</taxon>
        <taxon>Rhabditida</taxon>
        <taxon>Tylenchina</taxon>
        <taxon>Panagrolaimomorpha</taxon>
        <taxon>Strongyloidoidea</taxon>
        <taxon>Steinernematidae</taxon>
        <taxon>Steinernema</taxon>
    </lineage>
</organism>
<proteinExistence type="predicted"/>